<gene>
    <name evidence="1" type="ORF">PITG_01842</name>
</gene>
<dbReference type="OrthoDB" id="120763at2759"/>
<dbReference type="VEuPathDB" id="FungiDB:PITG_01842"/>
<dbReference type="AlphaFoldDB" id="D0MU81"/>
<accession>D0MU81</accession>
<name>D0MU81_PHYIT</name>
<dbReference type="Proteomes" id="UP000006643">
    <property type="component" value="Unassembled WGS sequence"/>
</dbReference>
<evidence type="ECO:0000313" key="2">
    <source>
        <dbReference type="Proteomes" id="UP000006643"/>
    </source>
</evidence>
<dbReference type="KEGG" id="pif:PITG_01842"/>
<dbReference type="EMBL" id="DS028119">
    <property type="protein sequence ID" value="EEY61528.1"/>
    <property type="molecule type" value="Genomic_DNA"/>
</dbReference>
<dbReference type="RefSeq" id="XP_002908445.1">
    <property type="nucleotide sequence ID" value="XM_002908399.1"/>
</dbReference>
<evidence type="ECO:0000313" key="1">
    <source>
        <dbReference type="EMBL" id="EEY61528.1"/>
    </source>
</evidence>
<reference evidence="2" key="1">
    <citation type="journal article" date="2009" name="Nature">
        <title>Genome sequence and analysis of the Irish potato famine pathogen Phytophthora infestans.</title>
        <authorList>
            <consortium name="The Broad Institute Genome Sequencing Platform"/>
            <person name="Haas B.J."/>
            <person name="Kamoun S."/>
            <person name="Zody M.C."/>
            <person name="Jiang R.H."/>
            <person name="Handsaker R.E."/>
            <person name="Cano L.M."/>
            <person name="Grabherr M."/>
            <person name="Kodira C.D."/>
            <person name="Raffaele S."/>
            <person name="Torto-Alalibo T."/>
            <person name="Bozkurt T.O."/>
            <person name="Ah-Fong A.M."/>
            <person name="Alvarado L."/>
            <person name="Anderson V.L."/>
            <person name="Armstrong M.R."/>
            <person name="Avrova A."/>
            <person name="Baxter L."/>
            <person name="Beynon J."/>
            <person name="Boevink P.C."/>
            <person name="Bollmann S.R."/>
            <person name="Bos J.I."/>
            <person name="Bulone V."/>
            <person name="Cai G."/>
            <person name="Cakir C."/>
            <person name="Carrington J.C."/>
            <person name="Chawner M."/>
            <person name="Conti L."/>
            <person name="Costanzo S."/>
            <person name="Ewan R."/>
            <person name="Fahlgren N."/>
            <person name="Fischbach M.A."/>
            <person name="Fugelstad J."/>
            <person name="Gilroy E.M."/>
            <person name="Gnerre S."/>
            <person name="Green P.J."/>
            <person name="Grenville-Briggs L.J."/>
            <person name="Griffith J."/>
            <person name="Grunwald N.J."/>
            <person name="Horn K."/>
            <person name="Horner N.R."/>
            <person name="Hu C.H."/>
            <person name="Huitema E."/>
            <person name="Jeong D.H."/>
            <person name="Jones A.M."/>
            <person name="Jones J.D."/>
            <person name="Jones R.W."/>
            <person name="Karlsson E.K."/>
            <person name="Kunjeti S.G."/>
            <person name="Lamour K."/>
            <person name="Liu Z."/>
            <person name="Ma L."/>
            <person name="Maclean D."/>
            <person name="Chibucos M.C."/>
            <person name="McDonald H."/>
            <person name="McWalters J."/>
            <person name="Meijer H.J."/>
            <person name="Morgan W."/>
            <person name="Morris P.F."/>
            <person name="Munro C.A."/>
            <person name="O'Neill K."/>
            <person name="Ospina-Giraldo M."/>
            <person name="Pinzon A."/>
            <person name="Pritchard L."/>
            <person name="Ramsahoye B."/>
            <person name="Ren Q."/>
            <person name="Restrepo S."/>
            <person name="Roy S."/>
            <person name="Sadanandom A."/>
            <person name="Savidor A."/>
            <person name="Schornack S."/>
            <person name="Schwartz D.C."/>
            <person name="Schumann U.D."/>
            <person name="Schwessinger B."/>
            <person name="Seyer L."/>
            <person name="Sharpe T."/>
            <person name="Silvar C."/>
            <person name="Song J."/>
            <person name="Studholme D.J."/>
            <person name="Sykes S."/>
            <person name="Thines M."/>
            <person name="van de Vondervoort P.J."/>
            <person name="Phuntumart V."/>
            <person name="Wawra S."/>
            <person name="Weide R."/>
            <person name="Win J."/>
            <person name="Young C."/>
            <person name="Zhou S."/>
            <person name="Fry W."/>
            <person name="Meyers B.C."/>
            <person name="van West P."/>
            <person name="Ristaino J."/>
            <person name="Govers F."/>
            <person name="Birch P.R."/>
            <person name="Whisson S.C."/>
            <person name="Judelson H.S."/>
            <person name="Nusbaum C."/>
        </authorList>
    </citation>
    <scope>NUCLEOTIDE SEQUENCE [LARGE SCALE GENOMIC DNA]</scope>
    <source>
        <strain evidence="2">T30-4</strain>
    </source>
</reference>
<sequence length="113" mass="12854">MARHAASRPVDTIKHRISLGYEAVDAYVKTGINLYQFQKSINMNQHPHSRGKTLKGLMDMLNRTIQSTTVLLRSRVDFLICHALLARGEARRFMQYPAMLSLTLSDEGPQRVV</sequence>
<dbReference type="HOGENOM" id="CLU_2138376_0_0_1"/>
<keyword evidence="2" id="KW-1185">Reference proteome</keyword>
<dbReference type="InParanoid" id="D0MU81"/>
<dbReference type="GeneID" id="9469312"/>
<organism evidence="1 2">
    <name type="scientific">Phytophthora infestans (strain T30-4)</name>
    <name type="common">Potato late blight agent</name>
    <dbReference type="NCBI Taxonomy" id="403677"/>
    <lineage>
        <taxon>Eukaryota</taxon>
        <taxon>Sar</taxon>
        <taxon>Stramenopiles</taxon>
        <taxon>Oomycota</taxon>
        <taxon>Peronosporomycetes</taxon>
        <taxon>Peronosporales</taxon>
        <taxon>Peronosporaceae</taxon>
        <taxon>Phytophthora</taxon>
    </lineage>
</organism>
<protein>
    <submittedName>
        <fullName evidence="1">Uncharacterized protein</fullName>
    </submittedName>
</protein>
<proteinExistence type="predicted"/>